<keyword evidence="3" id="KW-1185">Reference proteome</keyword>
<gene>
    <name evidence="2" type="ORF">J2S19_000139</name>
</gene>
<protein>
    <submittedName>
        <fullName evidence="2">Uncharacterized protein</fullName>
    </submittedName>
</protein>
<name>A0ABT9ZAB7_9BACI</name>
<evidence type="ECO:0000313" key="2">
    <source>
        <dbReference type="EMBL" id="MDQ0228889.1"/>
    </source>
</evidence>
<sequence>MREGDSKQKCQTPKNTIYSDLYTRVFRGVTFIMSTLIFVYRILFDRWYTMLFRKHLNLYHS</sequence>
<keyword evidence="1" id="KW-1133">Transmembrane helix</keyword>
<reference evidence="2 3" key="1">
    <citation type="submission" date="2023-07" db="EMBL/GenBank/DDBJ databases">
        <title>Genomic Encyclopedia of Type Strains, Phase IV (KMG-IV): sequencing the most valuable type-strain genomes for metagenomic binning, comparative biology and taxonomic classification.</title>
        <authorList>
            <person name="Goeker M."/>
        </authorList>
    </citation>
    <scope>NUCLEOTIDE SEQUENCE [LARGE SCALE GENOMIC DNA]</scope>
    <source>
        <strain evidence="2 3">DSM 29005</strain>
    </source>
</reference>
<organism evidence="2 3">
    <name type="scientific">Metabacillus malikii</name>
    <dbReference type="NCBI Taxonomy" id="1504265"/>
    <lineage>
        <taxon>Bacteria</taxon>
        <taxon>Bacillati</taxon>
        <taxon>Bacillota</taxon>
        <taxon>Bacilli</taxon>
        <taxon>Bacillales</taxon>
        <taxon>Bacillaceae</taxon>
        <taxon>Metabacillus</taxon>
    </lineage>
</organism>
<dbReference type="Proteomes" id="UP001234495">
    <property type="component" value="Unassembled WGS sequence"/>
</dbReference>
<proteinExistence type="predicted"/>
<keyword evidence="1" id="KW-0812">Transmembrane</keyword>
<evidence type="ECO:0000256" key="1">
    <source>
        <dbReference type="SAM" id="Phobius"/>
    </source>
</evidence>
<feature type="transmembrane region" description="Helical" evidence="1">
    <location>
        <begin position="25"/>
        <end position="44"/>
    </location>
</feature>
<evidence type="ECO:0000313" key="3">
    <source>
        <dbReference type="Proteomes" id="UP001234495"/>
    </source>
</evidence>
<keyword evidence="1" id="KW-0472">Membrane</keyword>
<comment type="caution">
    <text evidence="2">The sequence shown here is derived from an EMBL/GenBank/DDBJ whole genome shotgun (WGS) entry which is preliminary data.</text>
</comment>
<dbReference type="EMBL" id="JAUSUD010000001">
    <property type="protein sequence ID" value="MDQ0228889.1"/>
    <property type="molecule type" value="Genomic_DNA"/>
</dbReference>
<accession>A0ABT9ZAB7</accession>